<proteinExistence type="predicted"/>
<feature type="region of interest" description="Disordered" evidence="1">
    <location>
        <begin position="149"/>
        <end position="170"/>
    </location>
</feature>
<sequence length="170" mass="19567">MSTDDSTQKHPRYEKLAKPKLKIDRTSNVNPYKIKPSALSYQITDSLNKLAQPKRRTDLNLYDLPSSSTRTAVTSNEERPVRQRLINSSEESRNIVDLGKKKNLLDSYARITASRNRRCPKRLRELARPSNKRTSIGNEETYGNFGKNFYQNTKSYPPRANATFGSQSRR</sequence>
<gene>
    <name evidence="2" type="ORF">KPH14_007206</name>
</gene>
<comment type="caution">
    <text evidence="2">The sequence shown here is derived from an EMBL/GenBank/DDBJ whole genome shotgun (WGS) entry which is preliminary data.</text>
</comment>
<keyword evidence="3" id="KW-1185">Reference proteome</keyword>
<name>A0AAD9RA24_9HYME</name>
<feature type="region of interest" description="Disordered" evidence="1">
    <location>
        <begin position="1"/>
        <end position="29"/>
    </location>
</feature>
<evidence type="ECO:0000313" key="2">
    <source>
        <dbReference type="EMBL" id="KAK2575829.1"/>
    </source>
</evidence>
<feature type="compositionally biased region" description="Basic and acidic residues" evidence="1">
    <location>
        <begin position="1"/>
        <end position="25"/>
    </location>
</feature>
<reference evidence="2" key="1">
    <citation type="submission" date="2021-08" db="EMBL/GenBank/DDBJ databases">
        <authorList>
            <person name="Misof B."/>
            <person name="Oliver O."/>
            <person name="Podsiadlowski L."/>
            <person name="Donath A."/>
            <person name="Peters R."/>
            <person name="Mayer C."/>
            <person name="Rust J."/>
            <person name="Gunkel S."/>
            <person name="Lesny P."/>
            <person name="Martin S."/>
            <person name="Oeyen J.P."/>
            <person name="Petersen M."/>
            <person name="Panagiotis P."/>
            <person name="Wilbrandt J."/>
            <person name="Tanja T."/>
        </authorList>
    </citation>
    <scope>NUCLEOTIDE SEQUENCE</scope>
    <source>
        <strain evidence="2">GBR_01_08_01A</strain>
        <tissue evidence="2">Thorax + abdomen</tissue>
    </source>
</reference>
<dbReference type="Proteomes" id="UP001258017">
    <property type="component" value="Unassembled WGS sequence"/>
</dbReference>
<dbReference type="AlphaFoldDB" id="A0AAD9RA24"/>
<accession>A0AAD9RA24</accession>
<dbReference type="Pfam" id="PF14912">
    <property type="entry name" value="THEG"/>
    <property type="match status" value="2"/>
</dbReference>
<organism evidence="2 3">
    <name type="scientific">Odynerus spinipes</name>
    <dbReference type="NCBI Taxonomy" id="1348599"/>
    <lineage>
        <taxon>Eukaryota</taxon>
        <taxon>Metazoa</taxon>
        <taxon>Ecdysozoa</taxon>
        <taxon>Arthropoda</taxon>
        <taxon>Hexapoda</taxon>
        <taxon>Insecta</taxon>
        <taxon>Pterygota</taxon>
        <taxon>Neoptera</taxon>
        <taxon>Endopterygota</taxon>
        <taxon>Hymenoptera</taxon>
        <taxon>Apocrita</taxon>
        <taxon>Aculeata</taxon>
        <taxon>Vespoidea</taxon>
        <taxon>Vespidae</taxon>
        <taxon>Eumeninae</taxon>
        <taxon>Odynerus</taxon>
    </lineage>
</organism>
<evidence type="ECO:0000256" key="1">
    <source>
        <dbReference type="SAM" id="MobiDB-lite"/>
    </source>
</evidence>
<reference evidence="2" key="2">
    <citation type="journal article" date="2023" name="Commun. Biol.">
        <title>Intrasexual cuticular hydrocarbon dimorphism in a wasp sheds light on hydrocarbon biosynthesis genes in Hymenoptera.</title>
        <authorList>
            <person name="Moris V.C."/>
            <person name="Podsiadlowski L."/>
            <person name="Martin S."/>
            <person name="Oeyen J.P."/>
            <person name="Donath A."/>
            <person name="Petersen M."/>
            <person name="Wilbrandt J."/>
            <person name="Misof B."/>
            <person name="Liedtke D."/>
            <person name="Thamm M."/>
            <person name="Scheiner R."/>
            <person name="Schmitt T."/>
            <person name="Niehuis O."/>
        </authorList>
    </citation>
    <scope>NUCLEOTIDE SEQUENCE</scope>
    <source>
        <strain evidence="2">GBR_01_08_01A</strain>
    </source>
</reference>
<dbReference type="InterPro" id="IPR006623">
    <property type="entry name" value="THEG"/>
</dbReference>
<dbReference type="EMBL" id="JAIFRP010004408">
    <property type="protein sequence ID" value="KAK2575829.1"/>
    <property type="molecule type" value="Genomic_DNA"/>
</dbReference>
<evidence type="ECO:0000313" key="3">
    <source>
        <dbReference type="Proteomes" id="UP001258017"/>
    </source>
</evidence>
<protein>
    <submittedName>
        <fullName evidence="2">Uncharacterized protein</fullName>
    </submittedName>
</protein>